<dbReference type="RefSeq" id="WP_338225292.1">
    <property type="nucleotide sequence ID" value="NZ_BTPD01000010.1"/>
</dbReference>
<comment type="caution">
    <text evidence="1">The sequence shown here is derived from an EMBL/GenBank/DDBJ whole genome shotgun (WGS) entry which is preliminary data.</text>
</comment>
<protein>
    <recommendedName>
        <fullName evidence="3">Lipid-binding hydrolase</fullName>
    </recommendedName>
</protein>
<dbReference type="EMBL" id="BTPD01000010">
    <property type="protein sequence ID" value="GMQ30583.1"/>
    <property type="molecule type" value="Genomic_DNA"/>
</dbReference>
<evidence type="ECO:0000313" key="2">
    <source>
        <dbReference type="Proteomes" id="UP001338309"/>
    </source>
</evidence>
<evidence type="ECO:0008006" key="3">
    <source>
        <dbReference type="Google" id="ProtNLM"/>
    </source>
</evidence>
<reference evidence="1 2" key="1">
    <citation type="submission" date="2023-08" db="EMBL/GenBank/DDBJ databases">
        <title>Draft genome sequence of Algoriphagus confluentis.</title>
        <authorList>
            <person name="Takatani N."/>
            <person name="Hosokawa M."/>
            <person name="Sawabe T."/>
        </authorList>
    </citation>
    <scope>NUCLEOTIDE SEQUENCE [LARGE SCALE GENOMIC DNA]</scope>
    <source>
        <strain evidence="1 2">NBRC 111222</strain>
    </source>
</reference>
<dbReference type="PROSITE" id="PS51257">
    <property type="entry name" value="PROKAR_LIPOPROTEIN"/>
    <property type="match status" value="1"/>
</dbReference>
<organism evidence="1 2">
    <name type="scientific">Algoriphagus confluentis</name>
    <dbReference type="NCBI Taxonomy" id="1697556"/>
    <lineage>
        <taxon>Bacteria</taxon>
        <taxon>Pseudomonadati</taxon>
        <taxon>Bacteroidota</taxon>
        <taxon>Cytophagia</taxon>
        <taxon>Cytophagales</taxon>
        <taxon>Cyclobacteriaceae</taxon>
        <taxon>Algoriphagus</taxon>
    </lineage>
</organism>
<keyword evidence="2" id="KW-1185">Reference proteome</keyword>
<gene>
    <name evidence="1" type="ORF">Aconfl_32260</name>
</gene>
<evidence type="ECO:0000313" key="1">
    <source>
        <dbReference type="EMBL" id="GMQ30583.1"/>
    </source>
</evidence>
<sequence length="194" mass="21250">MKKLGLFLSFIFPLMLLLSCGKEEDPIPQTQGNLKFKVDGKWIEYAAGNQLMGFALDPSGPMYLATASILGNPVDGTKNFLSISVRNESNFQTGIDYQMQDLITYKGAPMVRILLTYSDEIGQLYNAVLVQQTIPGLKVTDDATLRFTKIDSKWVEGTFSGVLLGPISSLTGRGNTELLITEGQFSLPMLSSIP</sequence>
<proteinExistence type="predicted"/>
<name>A0ABQ6PRJ5_9BACT</name>
<dbReference type="Proteomes" id="UP001338309">
    <property type="component" value="Unassembled WGS sequence"/>
</dbReference>
<accession>A0ABQ6PRJ5</accession>